<keyword evidence="3" id="KW-1185">Reference proteome</keyword>
<organism evidence="2 3">
    <name type="scientific">Lysobacter panacisoli</name>
    <dbReference type="NCBI Taxonomy" id="1255263"/>
    <lineage>
        <taxon>Bacteria</taxon>
        <taxon>Pseudomonadati</taxon>
        <taxon>Pseudomonadota</taxon>
        <taxon>Gammaproteobacteria</taxon>
        <taxon>Lysobacterales</taxon>
        <taxon>Lysobacteraceae</taxon>
        <taxon>Lysobacter</taxon>
    </lineage>
</organism>
<sequence>MTTVVASRPTSYWIIAVLALLWNLIGLTMFCLTMAATPEQVAAMPSEHREILAATPGWMQVAYGAAVIGGVLGAIGLLLRKRWATTFFLLSLVGLVVQCLGAFLVTPAWRLLGPSGLAMPVLLLAIALFLLSYARRAAARGWLR</sequence>
<dbReference type="Proteomes" id="UP001501083">
    <property type="component" value="Unassembled WGS sequence"/>
</dbReference>
<proteinExistence type="predicted"/>
<evidence type="ECO:0008006" key="4">
    <source>
        <dbReference type="Google" id="ProtNLM"/>
    </source>
</evidence>
<evidence type="ECO:0000313" key="2">
    <source>
        <dbReference type="EMBL" id="GAA5069966.1"/>
    </source>
</evidence>
<keyword evidence="1" id="KW-0812">Transmembrane</keyword>
<dbReference type="RefSeq" id="WP_158982760.1">
    <property type="nucleotide sequence ID" value="NZ_BAABKY010000001.1"/>
</dbReference>
<feature type="transmembrane region" description="Helical" evidence="1">
    <location>
        <begin position="86"/>
        <end position="105"/>
    </location>
</feature>
<keyword evidence="1" id="KW-1133">Transmembrane helix</keyword>
<comment type="caution">
    <text evidence="2">The sequence shown here is derived from an EMBL/GenBank/DDBJ whole genome shotgun (WGS) entry which is preliminary data.</text>
</comment>
<gene>
    <name evidence="2" type="ORF">GCM10025759_07310</name>
</gene>
<name>A0ABP9L6H6_9GAMM</name>
<feature type="transmembrane region" description="Helical" evidence="1">
    <location>
        <begin position="57"/>
        <end position="79"/>
    </location>
</feature>
<protein>
    <recommendedName>
        <fullName evidence="4">Sugar transporter</fullName>
    </recommendedName>
</protein>
<accession>A0ABP9L6H6</accession>
<evidence type="ECO:0000313" key="3">
    <source>
        <dbReference type="Proteomes" id="UP001501083"/>
    </source>
</evidence>
<feature type="transmembrane region" description="Helical" evidence="1">
    <location>
        <begin position="117"/>
        <end position="134"/>
    </location>
</feature>
<keyword evidence="1" id="KW-0472">Membrane</keyword>
<evidence type="ECO:0000256" key="1">
    <source>
        <dbReference type="SAM" id="Phobius"/>
    </source>
</evidence>
<feature type="transmembrane region" description="Helical" evidence="1">
    <location>
        <begin position="12"/>
        <end position="37"/>
    </location>
</feature>
<reference evidence="3" key="1">
    <citation type="journal article" date="2019" name="Int. J. Syst. Evol. Microbiol.">
        <title>The Global Catalogue of Microorganisms (GCM) 10K type strain sequencing project: providing services to taxonomists for standard genome sequencing and annotation.</title>
        <authorList>
            <consortium name="The Broad Institute Genomics Platform"/>
            <consortium name="The Broad Institute Genome Sequencing Center for Infectious Disease"/>
            <person name="Wu L."/>
            <person name="Ma J."/>
        </authorList>
    </citation>
    <scope>NUCLEOTIDE SEQUENCE [LARGE SCALE GENOMIC DNA]</scope>
    <source>
        <strain evidence="3">JCM 19212</strain>
    </source>
</reference>
<dbReference type="EMBL" id="BAABKY010000001">
    <property type="protein sequence ID" value="GAA5069966.1"/>
    <property type="molecule type" value="Genomic_DNA"/>
</dbReference>